<reference evidence="1" key="1">
    <citation type="submission" date="2020-05" db="EMBL/GenBank/DDBJ databases">
        <title>High-Quality Genomes of Partial-Nitritation/Anammox System by Hierarchical Clustering Based Hybrid Assembly.</title>
        <authorList>
            <person name="Liu L."/>
            <person name="Wang Y."/>
            <person name="Che Y."/>
            <person name="Chen Y."/>
            <person name="Xia Y."/>
            <person name="Luo R."/>
            <person name="Cheng S.H."/>
            <person name="Zheng C."/>
            <person name="Zhang T."/>
        </authorList>
    </citation>
    <scope>NUCLEOTIDE SEQUENCE</scope>
    <source>
        <strain evidence="1">H1_PAT1</strain>
    </source>
</reference>
<name>A0A928Y7C9_UNCKA</name>
<dbReference type="EMBL" id="JABTTY010000003">
    <property type="protein sequence ID" value="MBE7526001.1"/>
    <property type="molecule type" value="Genomic_DNA"/>
</dbReference>
<comment type="caution">
    <text evidence="1">The sequence shown here is derived from an EMBL/GenBank/DDBJ whole genome shotgun (WGS) entry which is preliminary data.</text>
</comment>
<sequence>MMMEIAGIQLVDGDAFEGYTNWVGEEELKNKNTLKITARPSNGKQYRYAENKNIEQMLYDIELRDIDNDIVFDPSSKVELALFELNKAKAEWVIDIVRKLQSPDKIRAKLKKTKWVISRLAEPYPPDMHDQQLDEDLQA</sequence>
<gene>
    <name evidence="1" type="ORF">HS096_07055</name>
</gene>
<proteinExistence type="predicted"/>
<protein>
    <submittedName>
        <fullName evidence="1">Uncharacterized protein</fullName>
    </submittedName>
</protein>
<dbReference type="Proteomes" id="UP000710385">
    <property type="component" value="Unassembled WGS sequence"/>
</dbReference>
<dbReference type="AlphaFoldDB" id="A0A928Y7C9"/>
<accession>A0A928Y7C9</accession>
<evidence type="ECO:0000313" key="2">
    <source>
        <dbReference type="Proteomes" id="UP000710385"/>
    </source>
</evidence>
<organism evidence="1 2">
    <name type="scientific">candidate division WWE3 bacterium</name>
    <dbReference type="NCBI Taxonomy" id="2053526"/>
    <lineage>
        <taxon>Bacteria</taxon>
        <taxon>Katanobacteria</taxon>
    </lineage>
</organism>
<evidence type="ECO:0000313" key="1">
    <source>
        <dbReference type="EMBL" id="MBE7526001.1"/>
    </source>
</evidence>